<dbReference type="InterPro" id="IPR050490">
    <property type="entry name" value="Bact_solute-bd_prot1"/>
</dbReference>
<keyword evidence="2" id="KW-0813">Transport</keyword>
<comment type="similarity">
    <text evidence="1">Belongs to the bacterial solute-binding protein 1 family.</text>
</comment>
<dbReference type="PANTHER" id="PTHR43649">
    <property type="entry name" value="ARABINOSE-BINDING PROTEIN-RELATED"/>
    <property type="match status" value="1"/>
</dbReference>
<organism evidence="4 5">
    <name type="scientific">Candidatus Buchananbacteria bacterium RBG_13_36_9</name>
    <dbReference type="NCBI Taxonomy" id="1797530"/>
    <lineage>
        <taxon>Bacteria</taxon>
        <taxon>Candidatus Buchananiibacteriota</taxon>
    </lineage>
</organism>
<dbReference type="PROSITE" id="PS01037">
    <property type="entry name" value="SBP_BACTERIAL_1"/>
    <property type="match status" value="1"/>
</dbReference>
<gene>
    <name evidence="4" type="ORF">A2Y82_00850</name>
</gene>
<dbReference type="SUPFAM" id="SSF53850">
    <property type="entry name" value="Periplasmic binding protein-like II"/>
    <property type="match status" value="1"/>
</dbReference>
<dbReference type="InterPro" id="IPR006061">
    <property type="entry name" value="SBP_1_CS"/>
</dbReference>
<dbReference type="Pfam" id="PF13416">
    <property type="entry name" value="SBP_bac_8"/>
    <property type="match status" value="1"/>
</dbReference>
<comment type="caution">
    <text evidence="4">The sequence shown here is derived from an EMBL/GenBank/DDBJ whole genome shotgun (WGS) entry which is preliminary data.</text>
</comment>
<dbReference type="PANTHER" id="PTHR43649:SF12">
    <property type="entry name" value="DIACETYLCHITOBIOSE BINDING PROTEIN DASA"/>
    <property type="match status" value="1"/>
</dbReference>
<dbReference type="AlphaFoldDB" id="A0A1G1XN54"/>
<dbReference type="Gene3D" id="3.40.190.10">
    <property type="entry name" value="Periplasmic binding protein-like II"/>
    <property type="match status" value="1"/>
</dbReference>
<protein>
    <recommendedName>
        <fullName evidence="6">Sugar ABC transporter substrate-binding protein</fullName>
    </recommendedName>
</protein>
<accession>A0A1G1XN54</accession>
<evidence type="ECO:0000256" key="1">
    <source>
        <dbReference type="ARBA" id="ARBA00008520"/>
    </source>
</evidence>
<evidence type="ECO:0000256" key="3">
    <source>
        <dbReference type="ARBA" id="ARBA00022729"/>
    </source>
</evidence>
<dbReference type="GO" id="GO:0055085">
    <property type="term" value="P:transmembrane transport"/>
    <property type="evidence" value="ECO:0007669"/>
    <property type="project" value="InterPro"/>
</dbReference>
<evidence type="ECO:0000256" key="2">
    <source>
        <dbReference type="ARBA" id="ARBA00022448"/>
    </source>
</evidence>
<proteinExistence type="inferred from homology"/>
<dbReference type="Proteomes" id="UP000176498">
    <property type="component" value="Unassembled WGS sequence"/>
</dbReference>
<evidence type="ECO:0000313" key="4">
    <source>
        <dbReference type="EMBL" id="OGY41448.1"/>
    </source>
</evidence>
<evidence type="ECO:0008006" key="6">
    <source>
        <dbReference type="Google" id="ProtNLM"/>
    </source>
</evidence>
<dbReference type="InterPro" id="IPR006059">
    <property type="entry name" value="SBP"/>
</dbReference>
<reference evidence="4 5" key="1">
    <citation type="journal article" date="2016" name="Nat. Commun.">
        <title>Thousands of microbial genomes shed light on interconnected biogeochemical processes in an aquifer system.</title>
        <authorList>
            <person name="Anantharaman K."/>
            <person name="Brown C.T."/>
            <person name="Hug L.A."/>
            <person name="Sharon I."/>
            <person name="Castelle C.J."/>
            <person name="Probst A.J."/>
            <person name="Thomas B.C."/>
            <person name="Singh A."/>
            <person name="Wilkins M.J."/>
            <person name="Karaoz U."/>
            <person name="Brodie E.L."/>
            <person name="Williams K.H."/>
            <person name="Hubbard S.S."/>
            <person name="Banfield J.F."/>
        </authorList>
    </citation>
    <scope>NUCLEOTIDE SEQUENCE [LARGE SCALE GENOMIC DNA]</scope>
</reference>
<name>A0A1G1XN54_9BACT</name>
<dbReference type="EMBL" id="MHHZ01000018">
    <property type="protein sequence ID" value="OGY41448.1"/>
    <property type="molecule type" value="Genomic_DNA"/>
</dbReference>
<evidence type="ECO:0000313" key="5">
    <source>
        <dbReference type="Proteomes" id="UP000176498"/>
    </source>
</evidence>
<keyword evidence="3" id="KW-0732">Signal</keyword>
<sequence length="458" mass="51693">MPKFLHNKKLVIVIVIVIVLITTGAMCQQLPENLKEGKPQPITLQYWKVFEESYNVGDLLADYQKLHPYVSINYRNFTAEEYENGLIRAFAEDRGPDIFSVHTKDMNKYKNLLTPMPAQINLQYQIQRGTLKKEIFTETRSQNTLTIKDLRTLFPEVVYNNQVIDGQIYGLPLSIDTLVLFYNRDLLNNAGIINPPKTWDQFSEQVFKLTKTDIRGEIIQSGAAIGTADNVSRYFDILSLLMLQNGTIMANDQGVAMFNQIPPNYARSIKPGTEALNFYASYASPANQVYTWNDFMPNSLTAFMSGKTAFMLGYAYNIPTIKAQAPKLSFGIAPAPQIAQPAVNYANYWAEAVSKKSQHQDEAWDFIIFITTNADSNKKFLEKSRKPCALKSLIESQADDIELSAFGTQLLTAKSWYKGRNSAKAEEVFGQMINQTLEGIMTPEEIINFGAAKINQTL</sequence>